<sequence>MSADRPAPRRRPWGGAEDMLFEQVLDTVTGRMYLYCTACCRAHHYMDTLVWRYKFAGPGLRPFLRRLGLVPHQFHGMARVLLAHHDCIMRLAENRE</sequence>
<evidence type="ECO:0000313" key="1">
    <source>
        <dbReference type="EMBL" id="RJL21103.1"/>
    </source>
</evidence>
<dbReference type="RefSeq" id="WP_119931564.1">
    <property type="nucleotide sequence ID" value="NZ_QZEY01000027.1"/>
</dbReference>
<reference evidence="1 2" key="1">
    <citation type="submission" date="2018-09" db="EMBL/GenBank/DDBJ databases">
        <title>YIM 75507 draft genome.</title>
        <authorList>
            <person name="Tang S."/>
            <person name="Feng Y."/>
        </authorList>
    </citation>
    <scope>NUCLEOTIDE SEQUENCE [LARGE SCALE GENOMIC DNA]</scope>
    <source>
        <strain evidence="1 2">YIM 75507</strain>
    </source>
</reference>
<dbReference type="Proteomes" id="UP000265768">
    <property type="component" value="Unassembled WGS sequence"/>
</dbReference>
<keyword evidence="2" id="KW-1185">Reference proteome</keyword>
<evidence type="ECO:0000313" key="2">
    <source>
        <dbReference type="Proteomes" id="UP000265768"/>
    </source>
</evidence>
<accession>A0A3A4A629</accession>
<dbReference type="EMBL" id="QZEY01000027">
    <property type="protein sequence ID" value="RJL21103.1"/>
    <property type="molecule type" value="Genomic_DNA"/>
</dbReference>
<proteinExistence type="predicted"/>
<name>A0A3A4A629_9ACTN</name>
<comment type="caution">
    <text evidence="1">The sequence shown here is derived from an EMBL/GenBank/DDBJ whole genome shotgun (WGS) entry which is preliminary data.</text>
</comment>
<protein>
    <submittedName>
        <fullName evidence="1">Uncharacterized protein</fullName>
    </submittedName>
</protein>
<dbReference type="AlphaFoldDB" id="A0A3A4A629"/>
<gene>
    <name evidence="1" type="ORF">D5H75_38480</name>
</gene>
<organism evidence="1 2">
    <name type="scientific">Bailinhaonella thermotolerans</name>
    <dbReference type="NCBI Taxonomy" id="1070861"/>
    <lineage>
        <taxon>Bacteria</taxon>
        <taxon>Bacillati</taxon>
        <taxon>Actinomycetota</taxon>
        <taxon>Actinomycetes</taxon>
        <taxon>Streptosporangiales</taxon>
        <taxon>Streptosporangiaceae</taxon>
        <taxon>Bailinhaonella</taxon>
    </lineage>
</organism>